<dbReference type="AlphaFoldDB" id="A0A0E9PWB9"/>
<dbReference type="EMBL" id="GBXM01100399">
    <property type="protein sequence ID" value="JAH08178.1"/>
    <property type="molecule type" value="Transcribed_RNA"/>
</dbReference>
<protein>
    <submittedName>
        <fullName evidence="1">Uncharacterized protein</fullName>
    </submittedName>
</protein>
<reference evidence="1" key="2">
    <citation type="journal article" date="2015" name="Fish Shellfish Immunol.">
        <title>Early steps in the European eel (Anguilla anguilla)-Vibrio vulnificus interaction in the gills: Role of the RtxA13 toxin.</title>
        <authorList>
            <person name="Callol A."/>
            <person name="Pajuelo D."/>
            <person name="Ebbesson L."/>
            <person name="Teles M."/>
            <person name="MacKenzie S."/>
            <person name="Amaro C."/>
        </authorList>
    </citation>
    <scope>NUCLEOTIDE SEQUENCE</scope>
</reference>
<accession>A0A0E9PWB9</accession>
<reference evidence="1" key="1">
    <citation type="submission" date="2014-11" db="EMBL/GenBank/DDBJ databases">
        <authorList>
            <person name="Amaro Gonzalez C."/>
        </authorList>
    </citation>
    <scope>NUCLEOTIDE SEQUENCE</scope>
</reference>
<sequence length="50" mass="6155">MHEPRATSQKQWSFARVMHLRFYALYNKTQLRVKWKDALKTSYCVFLQFT</sequence>
<evidence type="ECO:0000313" key="1">
    <source>
        <dbReference type="EMBL" id="JAH08178.1"/>
    </source>
</evidence>
<organism evidence="1">
    <name type="scientific">Anguilla anguilla</name>
    <name type="common">European freshwater eel</name>
    <name type="synonym">Muraena anguilla</name>
    <dbReference type="NCBI Taxonomy" id="7936"/>
    <lineage>
        <taxon>Eukaryota</taxon>
        <taxon>Metazoa</taxon>
        <taxon>Chordata</taxon>
        <taxon>Craniata</taxon>
        <taxon>Vertebrata</taxon>
        <taxon>Euteleostomi</taxon>
        <taxon>Actinopterygii</taxon>
        <taxon>Neopterygii</taxon>
        <taxon>Teleostei</taxon>
        <taxon>Anguilliformes</taxon>
        <taxon>Anguillidae</taxon>
        <taxon>Anguilla</taxon>
    </lineage>
</organism>
<proteinExistence type="predicted"/>
<name>A0A0E9PWB9_ANGAN</name>